<accession>A0A0F9ST98</accession>
<protein>
    <recommendedName>
        <fullName evidence="4">DNA (cytosine-5-)-methyltransferase</fullName>
    </recommendedName>
</protein>
<dbReference type="GO" id="GO:0008168">
    <property type="term" value="F:methyltransferase activity"/>
    <property type="evidence" value="ECO:0007669"/>
    <property type="project" value="UniProtKB-KW"/>
</dbReference>
<keyword evidence="2" id="KW-0808">Transferase</keyword>
<dbReference type="AlphaFoldDB" id="A0A0F9ST98"/>
<sequence length="173" mass="20656">MKILNLYAGIGGNRKLWGDKHKITAIEINPKIAKIYQDFFPNDKVIIADAHQYLLEHYKEFDFIWGSPPCPTHSRLALSNSGRDEIKNKYPNMKLYEEILFLKYYFKGEWVIENVISYYNPLIKPFECGLHYYWSSFIINNIRIKSRMHTETIEELEKFMKHILSPYLLTKEK</sequence>
<reference evidence="3" key="1">
    <citation type="journal article" date="2015" name="Nature">
        <title>Complex archaea that bridge the gap between prokaryotes and eukaryotes.</title>
        <authorList>
            <person name="Spang A."/>
            <person name="Saw J.H."/>
            <person name="Jorgensen S.L."/>
            <person name="Zaremba-Niedzwiedzka K."/>
            <person name="Martijn J."/>
            <person name="Lind A.E."/>
            <person name="van Eijk R."/>
            <person name="Schleper C."/>
            <person name="Guy L."/>
            <person name="Ettema T.J."/>
        </authorList>
    </citation>
    <scope>NUCLEOTIDE SEQUENCE</scope>
</reference>
<comment type="caution">
    <text evidence="3">The sequence shown here is derived from an EMBL/GenBank/DDBJ whole genome shotgun (WGS) entry which is preliminary data.</text>
</comment>
<evidence type="ECO:0000256" key="1">
    <source>
        <dbReference type="ARBA" id="ARBA00022603"/>
    </source>
</evidence>
<evidence type="ECO:0000256" key="2">
    <source>
        <dbReference type="ARBA" id="ARBA00022679"/>
    </source>
</evidence>
<evidence type="ECO:0000313" key="3">
    <source>
        <dbReference type="EMBL" id="KKN65797.1"/>
    </source>
</evidence>
<dbReference type="SUPFAM" id="SSF53335">
    <property type="entry name" value="S-adenosyl-L-methionine-dependent methyltransferases"/>
    <property type="match status" value="1"/>
</dbReference>
<keyword evidence="1" id="KW-0489">Methyltransferase</keyword>
<gene>
    <name evidence="3" type="ORF">LCGC14_0477330</name>
</gene>
<dbReference type="Pfam" id="PF00145">
    <property type="entry name" value="DNA_methylase"/>
    <property type="match status" value="1"/>
</dbReference>
<evidence type="ECO:0008006" key="4">
    <source>
        <dbReference type="Google" id="ProtNLM"/>
    </source>
</evidence>
<dbReference type="GO" id="GO:0032259">
    <property type="term" value="P:methylation"/>
    <property type="evidence" value="ECO:0007669"/>
    <property type="project" value="UniProtKB-KW"/>
</dbReference>
<dbReference type="InterPro" id="IPR029063">
    <property type="entry name" value="SAM-dependent_MTases_sf"/>
</dbReference>
<dbReference type="Gene3D" id="3.40.50.150">
    <property type="entry name" value="Vaccinia Virus protein VP39"/>
    <property type="match status" value="1"/>
</dbReference>
<proteinExistence type="predicted"/>
<name>A0A0F9ST98_9ZZZZ</name>
<dbReference type="EMBL" id="LAZR01000515">
    <property type="protein sequence ID" value="KKN65797.1"/>
    <property type="molecule type" value="Genomic_DNA"/>
</dbReference>
<dbReference type="InterPro" id="IPR001525">
    <property type="entry name" value="C5_MeTfrase"/>
</dbReference>
<organism evidence="3">
    <name type="scientific">marine sediment metagenome</name>
    <dbReference type="NCBI Taxonomy" id="412755"/>
    <lineage>
        <taxon>unclassified sequences</taxon>
        <taxon>metagenomes</taxon>
        <taxon>ecological metagenomes</taxon>
    </lineage>
</organism>